<dbReference type="InterPro" id="IPR029058">
    <property type="entry name" value="AB_hydrolase_fold"/>
</dbReference>
<dbReference type="SUPFAM" id="SSF53474">
    <property type="entry name" value="alpha/beta-Hydrolases"/>
    <property type="match status" value="1"/>
</dbReference>
<dbReference type="EMBL" id="RCTY01000036">
    <property type="protein sequence ID" value="ROU06156.1"/>
    <property type="molecule type" value="Genomic_DNA"/>
</dbReference>
<evidence type="ECO:0000256" key="4">
    <source>
        <dbReference type="SAM" id="SignalP"/>
    </source>
</evidence>
<protein>
    <submittedName>
        <fullName evidence="5">Alpha/beta hydrolase</fullName>
    </submittedName>
</protein>
<dbReference type="InterPro" id="IPR052558">
    <property type="entry name" value="Siderophore_Hydrolase_D"/>
</dbReference>
<feature type="chain" id="PRO_5018274016" evidence="4">
    <location>
        <begin position="37"/>
        <end position="359"/>
    </location>
</feature>
<dbReference type="Gene3D" id="3.40.50.1820">
    <property type="entry name" value="alpha/beta hydrolase"/>
    <property type="match status" value="1"/>
</dbReference>
<dbReference type="AlphaFoldDB" id="A0A3N2RFL2"/>
<keyword evidence="4" id="KW-0732">Signal</keyword>
<proteinExistence type="inferred from homology"/>
<feature type="region of interest" description="Disordered" evidence="3">
    <location>
        <begin position="332"/>
        <end position="359"/>
    </location>
</feature>
<feature type="signal peptide" evidence="4">
    <location>
        <begin position="1"/>
        <end position="36"/>
    </location>
</feature>
<comment type="similarity">
    <text evidence="1">Belongs to the esterase D family.</text>
</comment>
<keyword evidence="2 5" id="KW-0378">Hydrolase</keyword>
<dbReference type="Pfam" id="PF00756">
    <property type="entry name" value="Esterase"/>
    <property type="match status" value="1"/>
</dbReference>
<evidence type="ECO:0000313" key="6">
    <source>
        <dbReference type="Proteomes" id="UP000275910"/>
    </source>
</evidence>
<reference evidence="5 6" key="1">
    <citation type="submission" date="2018-10" db="EMBL/GenBank/DDBJ databases">
        <title>The genome of Lysobacter enzymogenes OH11.</title>
        <authorList>
            <person name="Liu F."/>
            <person name="Zhao Y."/>
            <person name="Qian G."/>
            <person name="Chen Y."/>
            <person name="Xu H."/>
        </authorList>
    </citation>
    <scope>NUCLEOTIDE SEQUENCE [LARGE SCALE GENOMIC DNA]</scope>
    <source>
        <strain evidence="5 6">OH11</strain>
    </source>
</reference>
<evidence type="ECO:0000256" key="3">
    <source>
        <dbReference type="SAM" id="MobiDB-lite"/>
    </source>
</evidence>
<dbReference type="GO" id="GO:0016788">
    <property type="term" value="F:hydrolase activity, acting on ester bonds"/>
    <property type="evidence" value="ECO:0007669"/>
    <property type="project" value="TreeGrafter"/>
</dbReference>
<dbReference type="InterPro" id="IPR000801">
    <property type="entry name" value="Esterase-like"/>
</dbReference>
<accession>A0A3N2RFL2</accession>
<gene>
    <name evidence="5" type="ORF">D9T17_14475</name>
</gene>
<dbReference type="PANTHER" id="PTHR40841">
    <property type="entry name" value="SIDEROPHORE TRIACETYLFUSARININE C ESTERASE"/>
    <property type="match status" value="1"/>
</dbReference>
<dbReference type="PANTHER" id="PTHR40841:SF2">
    <property type="entry name" value="SIDEROPHORE-DEGRADING ESTERASE (EUROFUNG)"/>
    <property type="match status" value="1"/>
</dbReference>
<evidence type="ECO:0000256" key="2">
    <source>
        <dbReference type="ARBA" id="ARBA00022801"/>
    </source>
</evidence>
<comment type="caution">
    <text evidence="5">The sequence shown here is derived from an EMBL/GenBank/DDBJ whole genome shotgun (WGS) entry which is preliminary data.</text>
</comment>
<evidence type="ECO:0000313" key="5">
    <source>
        <dbReference type="EMBL" id="ROU06156.1"/>
    </source>
</evidence>
<organism evidence="5 6">
    <name type="scientific">Lysobacter enzymogenes</name>
    <dbReference type="NCBI Taxonomy" id="69"/>
    <lineage>
        <taxon>Bacteria</taxon>
        <taxon>Pseudomonadati</taxon>
        <taxon>Pseudomonadota</taxon>
        <taxon>Gammaproteobacteria</taxon>
        <taxon>Lysobacterales</taxon>
        <taxon>Lysobacteraceae</taxon>
        <taxon>Lysobacter</taxon>
    </lineage>
</organism>
<name>A0A3N2RFL2_LYSEN</name>
<dbReference type="Proteomes" id="UP000275910">
    <property type="component" value="Unassembled WGS sequence"/>
</dbReference>
<feature type="region of interest" description="Disordered" evidence="3">
    <location>
        <begin position="247"/>
        <end position="266"/>
    </location>
</feature>
<evidence type="ECO:0000256" key="1">
    <source>
        <dbReference type="ARBA" id="ARBA00005622"/>
    </source>
</evidence>
<sequence length="359" mass="38489">MSLLEPARVSGFTARLRMLAGTAALALCLATSPARAQPDPDQRVGRTVADAGSPHYRFERFVVASADGERRWRVHLAIPRQRAGRDGYAALYMLDGNAALMEFDAPLLAQLARGRAPVLAFVGYDNELRIDGAARTRDYTPSAVDDGLGQGPRGGGAAAFAAALAERIQPEVRRRARIDRSREALWGHSLGGLFVLDLLYTRADAFAQWFPASPSLWWDDGRELGAPERRFLQGDLRRPAGVAIMQGGSERAPNRDPGAAARSDDPRVAAHRARIAAVPADAARQLAQRLQAKPGVRACYREFAGLGHGPMLRASVRAAALAMAGDPARACADAQAPSRRDPMHEANGSARATASPVEH</sequence>